<feature type="domain" description="N-acetyltransferase" evidence="1">
    <location>
        <begin position="17"/>
        <end position="165"/>
    </location>
</feature>
<dbReference type="OrthoDB" id="359038at2"/>
<keyword evidence="3" id="KW-1185">Reference proteome</keyword>
<dbReference type="EMBL" id="FOYZ01000005">
    <property type="protein sequence ID" value="SFR78255.1"/>
    <property type="molecule type" value="Genomic_DNA"/>
</dbReference>
<dbReference type="SUPFAM" id="SSF55729">
    <property type="entry name" value="Acyl-CoA N-acyltransferases (Nat)"/>
    <property type="match status" value="1"/>
</dbReference>
<proteinExistence type="predicted"/>
<evidence type="ECO:0000259" key="1">
    <source>
        <dbReference type="Pfam" id="PF13302"/>
    </source>
</evidence>
<protein>
    <submittedName>
        <fullName evidence="2">Protein N-acetyltransferase, RimJ/RimL family</fullName>
    </submittedName>
</protein>
<dbReference type="Pfam" id="PF13302">
    <property type="entry name" value="Acetyltransf_3"/>
    <property type="match status" value="1"/>
</dbReference>
<dbReference type="InterPro" id="IPR000182">
    <property type="entry name" value="GNAT_dom"/>
</dbReference>
<dbReference type="InterPro" id="IPR016181">
    <property type="entry name" value="Acyl_CoA_acyltransferase"/>
</dbReference>
<accession>A0A1I6JH03</accession>
<organism evidence="2 3">
    <name type="scientific">Anaeromicropila populeti</name>
    <dbReference type="NCBI Taxonomy" id="37658"/>
    <lineage>
        <taxon>Bacteria</taxon>
        <taxon>Bacillati</taxon>
        <taxon>Bacillota</taxon>
        <taxon>Clostridia</taxon>
        <taxon>Lachnospirales</taxon>
        <taxon>Lachnospiraceae</taxon>
        <taxon>Anaeromicropila</taxon>
    </lineage>
</organism>
<name>A0A1I6JH03_9FIRM</name>
<dbReference type="Gene3D" id="3.40.630.30">
    <property type="match status" value="1"/>
</dbReference>
<evidence type="ECO:0000313" key="3">
    <source>
        <dbReference type="Proteomes" id="UP000199659"/>
    </source>
</evidence>
<reference evidence="2 3" key="1">
    <citation type="submission" date="2016-10" db="EMBL/GenBank/DDBJ databases">
        <authorList>
            <person name="de Groot N.N."/>
        </authorList>
    </citation>
    <scope>NUCLEOTIDE SEQUENCE [LARGE SCALE GENOMIC DNA]</scope>
    <source>
        <strain evidence="2 3">743A</strain>
    </source>
</reference>
<dbReference type="RefSeq" id="WP_092560233.1">
    <property type="nucleotide sequence ID" value="NZ_FOYZ01000005.1"/>
</dbReference>
<sequence>MTNVYEECPLFENNKYLLRYVRNEDCKDLLKVYSDEKSVPLFNSDNCEGDDFYYTTYERMEKAIEYWHFEYDRKGFVRWSIVDQTNNSVIGTIELFHRKANDYFTECGLLRLDLRSDYEKETEIESILSLIIKQAYDIFNCDKVATKAKSNALERVDALEKMGFRSTTEKLKGHDGTEYDSYYVIKK</sequence>
<evidence type="ECO:0000313" key="2">
    <source>
        <dbReference type="EMBL" id="SFR78255.1"/>
    </source>
</evidence>
<dbReference type="STRING" id="37658.SAMN05661086_01680"/>
<dbReference type="GO" id="GO:0016747">
    <property type="term" value="F:acyltransferase activity, transferring groups other than amino-acyl groups"/>
    <property type="evidence" value="ECO:0007669"/>
    <property type="project" value="InterPro"/>
</dbReference>
<dbReference type="AlphaFoldDB" id="A0A1I6JH03"/>
<keyword evidence="2" id="KW-0808">Transferase</keyword>
<dbReference type="Proteomes" id="UP000199659">
    <property type="component" value="Unassembled WGS sequence"/>
</dbReference>
<gene>
    <name evidence="2" type="ORF">SAMN05661086_01680</name>
</gene>